<dbReference type="InterPro" id="IPR050678">
    <property type="entry name" value="DNA_Partitioning_ATPase"/>
</dbReference>
<dbReference type="OrthoDB" id="9777757at2"/>
<proteinExistence type="predicted"/>
<sequence>MALKNPAQDLQELADAVGDLQKNILEVVYEPDARKTLRSFSLREAARWIGVSVPTLRALCAEHGLGAENGRSGSRGGLLLTAEEMATLRKQAAAAAAAGGRKRRLLPGRVEGETVQVVASMIFKGGTGKTTLAVHFAQYLALRGYRVLVLDLDPQASATTLFGLNPAAEVEDDATFYGVVGGQRTMAEIVRPTYWPGLDLVPANLALALTDFEIAGRAKLEPRPIHLYLRDALRDVKENYDVVLLDCRPDLGMTTLNALLAATGIFVPVTMSQLDIASMGEFFRFSSFLLEQLPQFGLGEEGIGLDFVKLVINRFDPTQAAQAQCHHWLLARMPDWVLRTPMLQTAALGHANAQWQTLYEYEPDEGRRRAYNRALEAFDRLCFDLESTLWQAWGRKGSPHALPSASTLTRGGAHD</sequence>
<dbReference type="Pfam" id="PF13614">
    <property type="entry name" value="AAA_31"/>
    <property type="match status" value="1"/>
</dbReference>
<evidence type="ECO:0000313" key="2">
    <source>
        <dbReference type="EMBL" id="SNB76617.1"/>
    </source>
</evidence>
<dbReference type="AlphaFoldDB" id="A0A212RV64"/>
<evidence type="ECO:0000313" key="3">
    <source>
        <dbReference type="Proteomes" id="UP000197065"/>
    </source>
</evidence>
<name>A0A212RV64_9PROT</name>
<accession>A0A212RV64</accession>
<reference evidence="2 3" key="1">
    <citation type="submission" date="2017-06" db="EMBL/GenBank/DDBJ databases">
        <authorList>
            <person name="Kim H.J."/>
            <person name="Triplett B.A."/>
        </authorList>
    </citation>
    <scope>NUCLEOTIDE SEQUENCE [LARGE SCALE GENOMIC DNA]</scope>
    <source>
        <strain evidence="2 3">B29T1</strain>
    </source>
</reference>
<gene>
    <name evidence="2" type="ORF">SAMN07250955_11546</name>
</gene>
<feature type="domain" description="AAA" evidence="1">
    <location>
        <begin position="116"/>
        <end position="282"/>
    </location>
</feature>
<dbReference type="InterPro" id="IPR027417">
    <property type="entry name" value="P-loop_NTPase"/>
</dbReference>
<dbReference type="PANTHER" id="PTHR13696">
    <property type="entry name" value="P-LOOP CONTAINING NUCLEOSIDE TRIPHOSPHATE HYDROLASE"/>
    <property type="match status" value="1"/>
</dbReference>
<dbReference type="CDD" id="cd02042">
    <property type="entry name" value="ParAB_family"/>
    <property type="match status" value="1"/>
</dbReference>
<dbReference type="Gene3D" id="3.40.50.300">
    <property type="entry name" value="P-loop containing nucleotide triphosphate hydrolases"/>
    <property type="match status" value="1"/>
</dbReference>
<dbReference type="Proteomes" id="UP000197065">
    <property type="component" value="Unassembled WGS sequence"/>
</dbReference>
<protein>
    <submittedName>
        <fullName evidence="2">Chromosome partitioning protein</fullName>
    </submittedName>
</protein>
<evidence type="ECO:0000259" key="1">
    <source>
        <dbReference type="Pfam" id="PF13614"/>
    </source>
</evidence>
<dbReference type="SUPFAM" id="SSF52540">
    <property type="entry name" value="P-loop containing nucleoside triphosphate hydrolases"/>
    <property type="match status" value="1"/>
</dbReference>
<dbReference type="RefSeq" id="WP_088562632.1">
    <property type="nucleotide sequence ID" value="NZ_FYEH01000015.1"/>
</dbReference>
<organism evidence="2 3">
    <name type="scientific">Arboricoccus pini</name>
    <dbReference type="NCBI Taxonomy" id="1963835"/>
    <lineage>
        <taxon>Bacteria</taxon>
        <taxon>Pseudomonadati</taxon>
        <taxon>Pseudomonadota</taxon>
        <taxon>Alphaproteobacteria</taxon>
        <taxon>Geminicoccales</taxon>
        <taxon>Geminicoccaceae</taxon>
        <taxon>Arboricoccus</taxon>
    </lineage>
</organism>
<dbReference type="EMBL" id="FYEH01000015">
    <property type="protein sequence ID" value="SNB76617.1"/>
    <property type="molecule type" value="Genomic_DNA"/>
</dbReference>
<dbReference type="InterPro" id="IPR025669">
    <property type="entry name" value="AAA_dom"/>
</dbReference>
<keyword evidence="3" id="KW-1185">Reference proteome</keyword>
<dbReference type="PANTHER" id="PTHR13696:SF52">
    <property type="entry name" value="PARA FAMILY PROTEIN CT_582"/>
    <property type="match status" value="1"/>
</dbReference>